<dbReference type="GeneID" id="20527880"/>
<keyword evidence="4" id="KW-1185">Reference proteome</keyword>
<dbReference type="PANTHER" id="PTHR11895">
    <property type="entry name" value="TRANSAMIDASE"/>
    <property type="match status" value="1"/>
</dbReference>
<evidence type="ECO:0000259" key="2">
    <source>
        <dbReference type="Pfam" id="PF01425"/>
    </source>
</evidence>
<comment type="similarity">
    <text evidence="1">Belongs to the amidase family.</text>
</comment>
<accession>A0A058Z911</accession>
<dbReference type="OrthoDB" id="566138at2759"/>
<dbReference type="PANTHER" id="PTHR11895:SF67">
    <property type="entry name" value="AMIDASE DOMAIN-CONTAINING PROTEIN"/>
    <property type="match status" value="1"/>
</dbReference>
<evidence type="ECO:0000313" key="4">
    <source>
        <dbReference type="Proteomes" id="UP000030693"/>
    </source>
</evidence>
<dbReference type="RefSeq" id="XP_009495320.1">
    <property type="nucleotide sequence ID" value="XM_009497045.1"/>
</dbReference>
<dbReference type="AlphaFoldDB" id="A0A058Z911"/>
<dbReference type="EMBL" id="KB932204">
    <property type="protein sequence ID" value="KCV70804.1"/>
    <property type="molecule type" value="Genomic_DNA"/>
</dbReference>
<dbReference type="PROSITE" id="PS00571">
    <property type="entry name" value="AMIDASES"/>
    <property type="match status" value="1"/>
</dbReference>
<dbReference type="Gene3D" id="3.90.1300.10">
    <property type="entry name" value="Amidase signature (AS) domain"/>
    <property type="match status" value="1"/>
</dbReference>
<feature type="domain" description="Amidase" evidence="2">
    <location>
        <begin position="176"/>
        <end position="652"/>
    </location>
</feature>
<evidence type="ECO:0000313" key="3">
    <source>
        <dbReference type="EMBL" id="KCV70804.1"/>
    </source>
</evidence>
<dbReference type="Proteomes" id="UP000030693">
    <property type="component" value="Unassembled WGS sequence"/>
</dbReference>
<dbReference type="InterPro" id="IPR023631">
    <property type="entry name" value="Amidase_dom"/>
</dbReference>
<organism evidence="3">
    <name type="scientific">Fonticula alba</name>
    <name type="common">Slime mold</name>
    <dbReference type="NCBI Taxonomy" id="691883"/>
    <lineage>
        <taxon>Eukaryota</taxon>
        <taxon>Rotosphaerida</taxon>
        <taxon>Fonticulaceae</taxon>
        <taxon>Fonticula</taxon>
    </lineage>
</organism>
<evidence type="ECO:0000256" key="1">
    <source>
        <dbReference type="ARBA" id="ARBA00009199"/>
    </source>
</evidence>
<dbReference type="eggNOG" id="KOG1211">
    <property type="taxonomic scope" value="Eukaryota"/>
</dbReference>
<dbReference type="Pfam" id="PF01425">
    <property type="entry name" value="Amidase"/>
    <property type="match status" value="1"/>
</dbReference>
<name>A0A058Z911_FONAL</name>
<gene>
    <name evidence="3" type="ORF">H696_03155</name>
</gene>
<dbReference type="SUPFAM" id="SSF75304">
    <property type="entry name" value="Amidase signature (AS) enzymes"/>
    <property type="match status" value="1"/>
</dbReference>
<dbReference type="InterPro" id="IPR000120">
    <property type="entry name" value="Amidase"/>
</dbReference>
<dbReference type="GO" id="GO:0003824">
    <property type="term" value="F:catalytic activity"/>
    <property type="evidence" value="ECO:0007669"/>
    <property type="project" value="InterPro"/>
</dbReference>
<proteinExistence type="inferred from homology"/>
<dbReference type="OMA" id="YGMSDTN"/>
<dbReference type="InterPro" id="IPR020556">
    <property type="entry name" value="Amidase_CS"/>
</dbReference>
<protein>
    <recommendedName>
        <fullName evidence="2">Amidase domain-containing protein</fullName>
    </recommendedName>
</protein>
<dbReference type="InterPro" id="IPR036928">
    <property type="entry name" value="AS_sf"/>
</dbReference>
<sequence length="719" mass="74758">MIMVAPGDEARPPALEDILALPADQAHNAYHHLTHWLPDGGADPTDAELDAVPYDLQDIYAPSLFGKMLDLAAPVIETVPPVKNRLSTDSNLFLLRQTGPRDPPSALPLVLPTHAQKALAQTQAARGPLGQLRDLFADEEAPPGVPSGASEGTFVPETSAMLRTLYASGKLSPVDVAKSFLARAQGSAGENLRAFVAINEADLLAQAEASASRWRAGSPLSPLDGVPVCVKDEFRQSAYPLTTGGSCVLTGAPGEFGLQGDTPGSEEAACVALLRRAGALLVGKTNMHELGLGVTGTNIHHGTPVNPRALGFATGGSSSGTASAVAAGLCPLGVGADGGGSVRIPASFCGIWGLKPTFGRVSEAGAVPLVCSVGHAGPLATNVADLAAGYLAMAGPDPAGVDPVVSLQPTPHLAGVRAALRLKSDTLAGSLAGVRIGIPRHYFRHVFESACVEGPRAFLRILRDRTGVELVPCALPELEESRVAHLISITSEMQSFSDAYGGGAAAAGMAPSTRICLSMMDTLTPTDLVRAQRQRTRAIEYLRRMFDGDPTGALGSNRYSSSEDSSMPARHRPLSLIASPATGIAAPDVPYSMVPGRGDALEATPLSRIMRFSSLANLTGVPSIVVPVGVDRQGRPLGLQLAGRWWDEHLLLRVAAVCEALLRDIGPARDLLPGEADPLPEEGPQVPLKNGAPLPEGGSGCRVGMQATPEVYLPHFSRA</sequence>
<reference evidence="3" key="1">
    <citation type="submission" date="2013-04" db="EMBL/GenBank/DDBJ databases">
        <title>The Genome Sequence of Fonticula alba ATCC 38817.</title>
        <authorList>
            <consortium name="The Broad Institute Genomics Platform"/>
            <person name="Russ C."/>
            <person name="Cuomo C."/>
            <person name="Burger G."/>
            <person name="Gray M.W."/>
            <person name="Holland P.W.H."/>
            <person name="King N."/>
            <person name="Lang F.B.F."/>
            <person name="Roger A.J."/>
            <person name="Ruiz-Trillo I."/>
            <person name="Brown M."/>
            <person name="Walker B."/>
            <person name="Young S."/>
            <person name="Zeng Q."/>
            <person name="Gargeya S."/>
            <person name="Fitzgerald M."/>
            <person name="Haas B."/>
            <person name="Abouelleil A."/>
            <person name="Allen A.W."/>
            <person name="Alvarado L."/>
            <person name="Arachchi H.M."/>
            <person name="Berlin A.M."/>
            <person name="Chapman S.B."/>
            <person name="Gainer-Dewar J."/>
            <person name="Goldberg J."/>
            <person name="Griggs A."/>
            <person name="Gujja S."/>
            <person name="Hansen M."/>
            <person name="Howarth C."/>
            <person name="Imamovic A."/>
            <person name="Ireland A."/>
            <person name="Larimer J."/>
            <person name="McCowan C."/>
            <person name="Murphy C."/>
            <person name="Pearson M."/>
            <person name="Poon T.W."/>
            <person name="Priest M."/>
            <person name="Roberts A."/>
            <person name="Saif S."/>
            <person name="Shea T."/>
            <person name="Sisk P."/>
            <person name="Sykes S."/>
            <person name="Wortman J."/>
            <person name="Nusbaum C."/>
            <person name="Birren B."/>
        </authorList>
    </citation>
    <scope>NUCLEOTIDE SEQUENCE [LARGE SCALE GENOMIC DNA]</scope>
    <source>
        <strain evidence="3">ATCC 38817</strain>
    </source>
</reference>
<dbReference type="STRING" id="691883.A0A058Z911"/>